<keyword evidence="2" id="KW-1185">Reference proteome</keyword>
<dbReference type="PANTHER" id="PTHR45661:SF3">
    <property type="entry name" value="IG-LIKE DOMAIN-CONTAINING PROTEIN"/>
    <property type="match status" value="1"/>
</dbReference>
<dbReference type="PANTHER" id="PTHR45661">
    <property type="entry name" value="SURFACE ANTIGEN"/>
    <property type="match status" value="1"/>
</dbReference>
<evidence type="ECO:0000313" key="2">
    <source>
        <dbReference type="Proteomes" id="UP001165060"/>
    </source>
</evidence>
<proteinExistence type="predicted"/>
<gene>
    <name evidence="1" type="ORF">TeGR_g14855</name>
</gene>
<dbReference type="InterPro" id="IPR032675">
    <property type="entry name" value="LRR_dom_sf"/>
</dbReference>
<dbReference type="Gene3D" id="3.80.10.10">
    <property type="entry name" value="Ribonuclease Inhibitor"/>
    <property type="match status" value="1"/>
</dbReference>
<dbReference type="InterPro" id="IPR053139">
    <property type="entry name" value="Surface_bspA-like"/>
</dbReference>
<evidence type="ECO:0000313" key="1">
    <source>
        <dbReference type="EMBL" id="GMI39483.1"/>
    </source>
</evidence>
<evidence type="ECO:0008006" key="3">
    <source>
        <dbReference type="Google" id="ProtNLM"/>
    </source>
</evidence>
<accession>A0ABQ6N486</accession>
<organism evidence="1 2">
    <name type="scientific">Tetraparma gracilis</name>
    <dbReference type="NCBI Taxonomy" id="2962635"/>
    <lineage>
        <taxon>Eukaryota</taxon>
        <taxon>Sar</taxon>
        <taxon>Stramenopiles</taxon>
        <taxon>Ochrophyta</taxon>
        <taxon>Bolidophyceae</taxon>
        <taxon>Parmales</taxon>
        <taxon>Triparmaceae</taxon>
        <taxon>Tetraparma</taxon>
    </lineage>
</organism>
<dbReference type="Pfam" id="PF13306">
    <property type="entry name" value="LRR_5"/>
    <property type="match status" value="2"/>
</dbReference>
<comment type="caution">
    <text evidence="1">The sequence shown here is derived from an EMBL/GenBank/DDBJ whole genome shotgun (WGS) entry which is preliminary data.</text>
</comment>
<feature type="non-terminal residue" evidence="1">
    <location>
        <position position="1"/>
    </location>
</feature>
<name>A0ABQ6N486_9STRA</name>
<sequence length="252" mass="27622">CSSLPTDFAFPASVTKGNAVLWGTGTALESQERAKVCIEREQYSLDAYGRATFKEGVETIKKVEEEDRKKINEVIINEGAKVIGEDAFQFCEELTAVSVPSTVVEIGFMAFWVCYKLADIQLPEGLLKIGSSAFHRCKELPSDFIEKLPASIIKIARDAFKDTPLHEQGITRSLKRKEGYSVDDETGTIATFGEGVETIEIQDEEDKKKVVKVFIGNGAIAIAENAFRNCKELAVVSVPATLETIGKAAFSE</sequence>
<dbReference type="InterPro" id="IPR026906">
    <property type="entry name" value="LRR_5"/>
</dbReference>
<dbReference type="EMBL" id="BRYB01002090">
    <property type="protein sequence ID" value="GMI39483.1"/>
    <property type="molecule type" value="Genomic_DNA"/>
</dbReference>
<dbReference type="Proteomes" id="UP001165060">
    <property type="component" value="Unassembled WGS sequence"/>
</dbReference>
<protein>
    <recommendedName>
        <fullName evidence="3">Leucine-rich repeat domain-containing protein</fullName>
    </recommendedName>
</protein>
<reference evidence="1 2" key="1">
    <citation type="journal article" date="2023" name="Commun. Biol.">
        <title>Genome analysis of Parmales, the sister group of diatoms, reveals the evolutionary specialization of diatoms from phago-mixotrophs to photoautotrophs.</title>
        <authorList>
            <person name="Ban H."/>
            <person name="Sato S."/>
            <person name="Yoshikawa S."/>
            <person name="Yamada K."/>
            <person name="Nakamura Y."/>
            <person name="Ichinomiya M."/>
            <person name="Sato N."/>
            <person name="Blanc-Mathieu R."/>
            <person name="Endo H."/>
            <person name="Kuwata A."/>
            <person name="Ogata H."/>
        </authorList>
    </citation>
    <scope>NUCLEOTIDE SEQUENCE [LARGE SCALE GENOMIC DNA]</scope>
</reference>